<evidence type="ECO:0000259" key="9">
    <source>
        <dbReference type="PROSITE" id="PS51085"/>
    </source>
</evidence>
<feature type="transmembrane region" description="Helical" evidence="8">
    <location>
        <begin position="61"/>
        <end position="78"/>
    </location>
</feature>
<feature type="transmembrane region" description="Helical" evidence="8">
    <location>
        <begin position="188"/>
        <end position="206"/>
    </location>
</feature>
<keyword evidence="3" id="KW-0001">2Fe-2S</keyword>
<dbReference type="GO" id="GO:0016491">
    <property type="term" value="F:oxidoreductase activity"/>
    <property type="evidence" value="ECO:0007669"/>
    <property type="project" value="UniProtKB-KW"/>
</dbReference>
<dbReference type="Gene3D" id="2.40.30.10">
    <property type="entry name" value="Translation factors"/>
    <property type="match status" value="1"/>
</dbReference>
<keyword evidence="4" id="KW-0479">Metal-binding</keyword>
<dbReference type="InterPro" id="IPR001041">
    <property type="entry name" value="2Fe-2S_ferredoxin-type"/>
</dbReference>
<keyword evidence="8" id="KW-0812">Transmembrane</keyword>
<feature type="transmembrane region" description="Helical" evidence="8">
    <location>
        <begin position="36"/>
        <end position="54"/>
    </location>
</feature>
<evidence type="ECO:0000256" key="5">
    <source>
        <dbReference type="ARBA" id="ARBA00023002"/>
    </source>
</evidence>
<feature type="transmembrane region" description="Helical" evidence="8">
    <location>
        <begin position="110"/>
        <end position="137"/>
    </location>
</feature>
<dbReference type="GO" id="GO:0051537">
    <property type="term" value="F:2 iron, 2 sulfur cluster binding"/>
    <property type="evidence" value="ECO:0007669"/>
    <property type="project" value="UniProtKB-KW"/>
</dbReference>
<proteinExistence type="predicted"/>
<evidence type="ECO:0000313" key="11">
    <source>
        <dbReference type="EMBL" id="XBV28626.1"/>
    </source>
</evidence>
<keyword evidence="8" id="KW-1133">Transmembrane helix</keyword>
<dbReference type="PROSITE" id="PS51384">
    <property type="entry name" value="FAD_FR"/>
    <property type="match status" value="1"/>
</dbReference>
<dbReference type="EMBL" id="CP158165">
    <property type="protein sequence ID" value="XBV28626.1"/>
    <property type="molecule type" value="Genomic_DNA"/>
</dbReference>
<dbReference type="CDD" id="cd00207">
    <property type="entry name" value="fer2"/>
    <property type="match status" value="1"/>
</dbReference>
<dbReference type="Pfam" id="PF00111">
    <property type="entry name" value="Fer2"/>
    <property type="match status" value="1"/>
</dbReference>
<feature type="domain" description="FAD-binding FR-type" evidence="10">
    <location>
        <begin position="270"/>
        <end position="368"/>
    </location>
</feature>
<gene>
    <name evidence="11" type="ORF">ABN611_19780</name>
</gene>
<dbReference type="CDD" id="cd06185">
    <property type="entry name" value="PDR_like"/>
    <property type="match status" value="1"/>
</dbReference>
<dbReference type="PANTHER" id="PTHR47354:SF1">
    <property type="entry name" value="CARNITINE MONOOXYGENASE REDUCTASE SUBUNIT"/>
    <property type="match status" value="1"/>
</dbReference>
<dbReference type="GO" id="GO:0046872">
    <property type="term" value="F:metal ion binding"/>
    <property type="evidence" value="ECO:0007669"/>
    <property type="project" value="UniProtKB-KW"/>
</dbReference>
<comment type="cofactor">
    <cofactor evidence="1">
        <name>FAD</name>
        <dbReference type="ChEBI" id="CHEBI:57692"/>
    </cofactor>
</comment>
<evidence type="ECO:0000256" key="2">
    <source>
        <dbReference type="ARBA" id="ARBA00022630"/>
    </source>
</evidence>
<evidence type="ECO:0000256" key="1">
    <source>
        <dbReference type="ARBA" id="ARBA00001974"/>
    </source>
</evidence>
<name>A0AAU7TPP1_9ACTN</name>
<feature type="domain" description="2Fe-2S ferredoxin-type" evidence="9">
    <location>
        <begin position="484"/>
        <end position="569"/>
    </location>
</feature>
<dbReference type="PROSITE" id="PS00197">
    <property type="entry name" value="2FE2S_FER_1"/>
    <property type="match status" value="1"/>
</dbReference>
<evidence type="ECO:0000256" key="7">
    <source>
        <dbReference type="ARBA" id="ARBA00023014"/>
    </source>
</evidence>
<dbReference type="Gene3D" id="3.10.20.30">
    <property type="match status" value="1"/>
</dbReference>
<dbReference type="InterPro" id="IPR017927">
    <property type="entry name" value="FAD-bd_FR_type"/>
</dbReference>
<feature type="transmembrane region" description="Helical" evidence="8">
    <location>
        <begin position="157"/>
        <end position="176"/>
    </location>
</feature>
<evidence type="ECO:0000256" key="3">
    <source>
        <dbReference type="ARBA" id="ARBA00022714"/>
    </source>
</evidence>
<protein>
    <submittedName>
        <fullName evidence="11">PDR/VanB family oxidoreductase</fullName>
        <ecNumber evidence="11">1.-.-.-</ecNumber>
    </submittedName>
</protein>
<dbReference type="PRINTS" id="PR00409">
    <property type="entry name" value="PHDIOXRDTASE"/>
</dbReference>
<dbReference type="Gene3D" id="3.40.50.80">
    <property type="entry name" value="Nucleotide-binding domain of ferredoxin-NADP reductase (FNR) module"/>
    <property type="match status" value="1"/>
</dbReference>
<keyword evidence="5 11" id="KW-0560">Oxidoreductase</keyword>
<feature type="transmembrane region" description="Helical" evidence="8">
    <location>
        <begin position="84"/>
        <end position="103"/>
    </location>
</feature>
<dbReference type="InterPro" id="IPR006058">
    <property type="entry name" value="2Fe2S_fd_BS"/>
</dbReference>
<organism evidence="11">
    <name type="scientific">Kribbella sp. HUAS MG21</name>
    <dbReference type="NCBI Taxonomy" id="3160966"/>
    <lineage>
        <taxon>Bacteria</taxon>
        <taxon>Bacillati</taxon>
        <taxon>Actinomycetota</taxon>
        <taxon>Actinomycetes</taxon>
        <taxon>Propionibacteriales</taxon>
        <taxon>Kribbellaceae</taxon>
        <taxon>Kribbella</taxon>
    </lineage>
</organism>
<dbReference type="PANTHER" id="PTHR47354">
    <property type="entry name" value="NADH OXIDOREDUCTASE HCR"/>
    <property type="match status" value="1"/>
</dbReference>
<dbReference type="InterPro" id="IPR017938">
    <property type="entry name" value="Riboflavin_synthase-like_b-brl"/>
</dbReference>
<dbReference type="SUPFAM" id="SSF63380">
    <property type="entry name" value="Riboflavin synthase domain-like"/>
    <property type="match status" value="1"/>
</dbReference>
<evidence type="ECO:0000256" key="8">
    <source>
        <dbReference type="SAM" id="Phobius"/>
    </source>
</evidence>
<keyword evidence="6" id="KW-0408">Iron</keyword>
<keyword evidence="7" id="KW-0411">Iron-sulfur</keyword>
<dbReference type="EC" id="1.-.-.-" evidence="11"/>
<keyword evidence="2" id="KW-0285">Flavoprotein</keyword>
<dbReference type="InterPro" id="IPR050415">
    <property type="entry name" value="MRET"/>
</dbReference>
<evidence type="ECO:0000259" key="10">
    <source>
        <dbReference type="PROSITE" id="PS51384"/>
    </source>
</evidence>
<evidence type="ECO:0000256" key="4">
    <source>
        <dbReference type="ARBA" id="ARBA00022723"/>
    </source>
</evidence>
<feature type="transmembrane region" description="Helical" evidence="8">
    <location>
        <begin position="235"/>
        <end position="257"/>
    </location>
</feature>
<evidence type="ECO:0000256" key="6">
    <source>
        <dbReference type="ARBA" id="ARBA00023004"/>
    </source>
</evidence>
<dbReference type="InterPro" id="IPR036010">
    <property type="entry name" value="2Fe-2S_ferredoxin-like_sf"/>
</dbReference>
<accession>A0AAU7TPP1</accession>
<reference evidence="11" key="1">
    <citation type="submission" date="2024-06" db="EMBL/GenBank/DDBJ databases">
        <title>Kribbella sp. strain HUAS MG21 genome sequences.</title>
        <authorList>
            <person name="Mo P."/>
        </authorList>
    </citation>
    <scope>NUCLEOTIDE SEQUENCE</scope>
    <source>
        <strain evidence="11">HUAS MG21</strain>
    </source>
</reference>
<dbReference type="InterPro" id="IPR012675">
    <property type="entry name" value="Beta-grasp_dom_sf"/>
</dbReference>
<dbReference type="PROSITE" id="PS51085">
    <property type="entry name" value="2FE2S_FER_2"/>
    <property type="match status" value="1"/>
</dbReference>
<dbReference type="SUPFAM" id="SSF52343">
    <property type="entry name" value="Ferredoxin reductase-like, C-terminal NADP-linked domain"/>
    <property type="match status" value="1"/>
</dbReference>
<sequence length="569" mass="61290">MAKARIALFTYAALAVVFSLLPPLFPLRVPEWREPLLMLLALIVFTLGLLLSLLPGTPRRVLLGLGWLQVLLTVALGFLVGDILVMFCCWIAVPVLASIAGQLRRGPHRALVAAHAISAAAWVGITCAVVTLSVIGLTTDDLDTAVVVYGLVSQFDITLLPWANFATTLTGLALGLTTRWGLIRYRWVAAKLVISFAILLSAFAYVEDSVGAVIEQAEALAASGGSTAELQAGGAVVVAGFGLPLLSLVAAMLLSLYKPGGKTRWGRRSGDRRNVKVTHVAQVAKDTVELTLRPVNGQLPPWEPGAHVDLVLPSGLVRQYSIAGERDGGYVVTVLREPDGRGGSAELHRLTPGTRIGMRGPRNKFPLVDAPSYLFVAGGIGITPFLPMLDARDNWRLVYRGRSRASMAYATELTQDERVTLLPADETPRPDLAGLLREVAPGTAVYCCGPESLMKAVEEAMPEHLTLYTERFVPTERSAAAEPFEAVLQRSGVVVQVPSERSLLDAIHEVDPTLDAACEDGICGSCEVRVLGGVPEHRDDVLQNHERDRTDVMYPCVSRAKGRRIVLDV</sequence>
<dbReference type="AlphaFoldDB" id="A0AAU7TPP1"/>
<keyword evidence="8" id="KW-0472">Membrane</keyword>
<dbReference type="SUPFAM" id="SSF54292">
    <property type="entry name" value="2Fe-2S ferredoxin-like"/>
    <property type="match status" value="1"/>
</dbReference>
<dbReference type="InterPro" id="IPR039261">
    <property type="entry name" value="FNR_nucleotide-bd"/>
</dbReference>
<dbReference type="RefSeq" id="WP_350281377.1">
    <property type="nucleotide sequence ID" value="NZ_CP158165.1"/>
</dbReference>